<protein>
    <submittedName>
        <fullName evidence="3">Peptidase S10</fullName>
    </submittedName>
</protein>
<feature type="signal peptide" evidence="2">
    <location>
        <begin position="1"/>
        <end position="24"/>
    </location>
</feature>
<evidence type="ECO:0000256" key="1">
    <source>
        <dbReference type="SAM" id="MobiDB-lite"/>
    </source>
</evidence>
<comment type="caution">
    <text evidence="3">The sequence shown here is derived from an EMBL/GenBank/DDBJ whole genome shotgun (WGS) entry which is preliminary data.</text>
</comment>
<feature type="region of interest" description="Disordered" evidence="1">
    <location>
        <begin position="23"/>
        <end position="63"/>
    </location>
</feature>
<dbReference type="Proteomes" id="UP000254711">
    <property type="component" value="Unassembled WGS sequence"/>
</dbReference>
<keyword evidence="4" id="KW-1185">Reference proteome</keyword>
<reference evidence="3 4" key="1">
    <citation type="submission" date="2018-07" db="EMBL/GenBank/DDBJ databases">
        <title>Dyella solisilvae sp. nov., isolated from the pine and broad-leaved mixed forest soil.</title>
        <authorList>
            <person name="Gao Z."/>
            <person name="Qiu L."/>
        </authorList>
    </citation>
    <scope>NUCLEOTIDE SEQUENCE [LARGE SCALE GENOMIC DNA]</scope>
    <source>
        <strain evidence="3 4">DHG54</strain>
    </source>
</reference>
<dbReference type="GO" id="GO:0006508">
    <property type="term" value="P:proteolysis"/>
    <property type="evidence" value="ECO:0007669"/>
    <property type="project" value="InterPro"/>
</dbReference>
<evidence type="ECO:0000256" key="2">
    <source>
        <dbReference type="SAM" id="SignalP"/>
    </source>
</evidence>
<gene>
    <name evidence="3" type="ORF">DVT68_10055</name>
</gene>
<dbReference type="RefSeq" id="WP_114824928.1">
    <property type="nucleotide sequence ID" value="NZ_QQSY01000002.1"/>
</dbReference>
<accession>A0A370K859</accession>
<evidence type="ECO:0000313" key="3">
    <source>
        <dbReference type="EMBL" id="RDI98841.1"/>
    </source>
</evidence>
<dbReference type="AlphaFoldDB" id="A0A370K859"/>
<dbReference type="SUPFAM" id="SSF53474">
    <property type="entry name" value="alpha/beta-Hydrolases"/>
    <property type="match status" value="1"/>
</dbReference>
<keyword evidence="2" id="KW-0732">Signal</keyword>
<proteinExistence type="predicted"/>
<dbReference type="InterPro" id="IPR029058">
    <property type="entry name" value="AB_hydrolase_fold"/>
</dbReference>
<dbReference type="EMBL" id="QQSY01000002">
    <property type="protein sequence ID" value="RDI98841.1"/>
    <property type="molecule type" value="Genomic_DNA"/>
</dbReference>
<evidence type="ECO:0000313" key="4">
    <source>
        <dbReference type="Proteomes" id="UP000254711"/>
    </source>
</evidence>
<feature type="chain" id="PRO_5016802157" evidence="2">
    <location>
        <begin position="25"/>
        <end position="526"/>
    </location>
</feature>
<dbReference type="Pfam" id="PF00450">
    <property type="entry name" value="Peptidase_S10"/>
    <property type="match status" value="1"/>
</dbReference>
<dbReference type="Gene3D" id="3.40.50.1820">
    <property type="entry name" value="alpha/beta hydrolase"/>
    <property type="match status" value="1"/>
</dbReference>
<sequence length="526" mass="57756">MRQFPLASLALAVTLALGIAPIHAADTPPKDQPKSQSEQSDKGDKDNKDKSAEEQPVPADRTVVTKHSVRIGGRNISYTATAGRMLIRDDKGKPTVSFFYVAYTADGGKDSKRPVTFFYNGGPGSSSMWLHMGSYGPVRVANDGDKPIPPAPYRFAPNEYSLLDKTDLVFIDAPGTGYSQLVGKTEGKDVWGVDQDADAYTRFITRYVGANNRWNSPKFLFGESYGTTRSAVLVKSLQEKGMEFNGVVLMSSILDFTVAAPGIDRGYVANLPTEAAIAWYHNKVPNKPADIGSFLAEVRRFAAGEYTLALAKGDAIDPAEADRVASQMSRYLGLSPQYIKEANLRVGPSRFRKELLRDQRRTVGRLDGRFEGIDPDAAGESPDGDTASDAITGAYVAVFNQYAANELKFTEDRPYLPNNYAAIGKNWDWKRKDSGGWLQATYVGSDLGDAMRRNPHLKVFSANGYYDLATPFFATEFDLSHLGLEPAQRKNISFGFYPSGHMIYIDQASLQKSKADLARFYDDAAP</sequence>
<dbReference type="OrthoDB" id="9770107at2"/>
<feature type="compositionally biased region" description="Basic and acidic residues" evidence="1">
    <location>
        <begin position="28"/>
        <end position="53"/>
    </location>
</feature>
<dbReference type="InterPro" id="IPR001563">
    <property type="entry name" value="Peptidase_S10"/>
</dbReference>
<name>A0A370K859_9GAMM</name>
<dbReference type="GO" id="GO:0004185">
    <property type="term" value="F:serine-type carboxypeptidase activity"/>
    <property type="evidence" value="ECO:0007669"/>
    <property type="project" value="InterPro"/>
</dbReference>
<organism evidence="3 4">
    <name type="scientific">Dyella solisilvae</name>
    <dbReference type="NCBI Taxonomy" id="1920168"/>
    <lineage>
        <taxon>Bacteria</taxon>
        <taxon>Pseudomonadati</taxon>
        <taxon>Pseudomonadota</taxon>
        <taxon>Gammaproteobacteria</taxon>
        <taxon>Lysobacterales</taxon>
        <taxon>Rhodanobacteraceae</taxon>
        <taxon>Dyella</taxon>
    </lineage>
</organism>